<evidence type="ECO:0000256" key="1">
    <source>
        <dbReference type="ARBA" id="ARBA00004370"/>
    </source>
</evidence>
<dbReference type="PROSITE" id="PS51779">
    <property type="entry name" value="POTRA"/>
    <property type="match status" value="1"/>
</dbReference>
<dbReference type="PANTHER" id="PTHR37820:SF1">
    <property type="entry name" value="CELL DIVISION PROTEIN FTSQ"/>
    <property type="match status" value="1"/>
</dbReference>
<sequence>MSKSEDKEQVEVGTQAELTEWQQRNLEFIEKKEREKKEREKQRKEELAKRLAREQEEIEAALTPSEKRAILKREKRKKKQDQKRIKSQQKAQKKARRMPASQRFGVITVITLSSLILLWSIFLITPFATQKVIDVTGQQEADSNALLKATEIKTSDYIFTTILNSKQIEENVKKNSVWVKDARLTYQPFNHFLLTVEEYPVVAYQVKDGNYQAILSSGELSEQLASDQIDSTLALVDGLSQSQVSTLAKQLKKLSKEQLQQFQSISLTPTKATSDLLTILLRDGNTLKIPLSELAEKLPYYQKIQSSLMSPVVVDMEVGIYTTSEENSDTNITTSETSTASSSSQETIATEASQ</sequence>
<dbReference type="EMBL" id="JBEPLN010000008">
    <property type="protein sequence ID" value="MET3634023.1"/>
    <property type="molecule type" value="Genomic_DNA"/>
</dbReference>
<dbReference type="GO" id="GO:0051301">
    <property type="term" value="P:cell division"/>
    <property type="evidence" value="ECO:0007669"/>
    <property type="project" value="UniProtKB-KW"/>
</dbReference>
<feature type="region of interest" description="Disordered" evidence="9">
    <location>
        <begin position="325"/>
        <end position="354"/>
    </location>
</feature>
<evidence type="ECO:0000256" key="6">
    <source>
        <dbReference type="ARBA" id="ARBA00023136"/>
    </source>
</evidence>
<evidence type="ECO:0000256" key="8">
    <source>
        <dbReference type="HAMAP-Rule" id="MF_00912"/>
    </source>
</evidence>
<accession>A0ABV2JFL4</accession>
<comment type="caution">
    <text evidence="11">The sequence shown here is derived from an EMBL/GenBank/DDBJ whole genome shotgun (WGS) entry which is preliminary data.</text>
</comment>
<dbReference type="InterPro" id="IPR034746">
    <property type="entry name" value="POTRA"/>
</dbReference>
<feature type="domain" description="POTRA" evidence="10">
    <location>
        <begin position="128"/>
        <end position="199"/>
    </location>
</feature>
<evidence type="ECO:0000256" key="9">
    <source>
        <dbReference type="SAM" id="MobiDB-lite"/>
    </source>
</evidence>
<dbReference type="Pfam" id="PF08478">
    <property type="entry name" value="POTRA_1"/>
    <property type="match status" value="1"/>
</dbReference>
<protein>
    <recommendedName>
        <fullName evidence="8">Cell division protein DivIB</fullName>
    </recommendedName>
</protein>
<dbReference type="InterPro" id="IPR005548">
    <property type="entry name" value="Cell_div_FtsQ/DivIB_C"/>
</dbReference>
<comment type="function">
    <text evidence="8">Cell division protein that may be involved in stabilizing or promoting the assembly of the division complex.</text>
</comment>
<comment type="subcellular location">
    <subcellularLocation>
        <location evidence="8">Cell membrane</location>
        <topology evidence="8">Single-pass type II membrane protein</topology>
    </subcellularLocation>
    <subcellularLocation>
        <location evidence="1">Membrane</location>
    </subcellularLocation>
    <text evidence="8">Localizes to the division septum.</text>
</comment>
<evidence type="ECO:0000256" key="3">
    <source>
        <dbReference type="ARBA" id="ARBA00022618"/>
    </source>
</evidence>
<dbReference type="Proteomes" id="UP001549037">
    <property type="component" value="Unassembled WGS sequence"/>
</dbReference>
<evidence type="ECO:0000256" key="5">
    <source>
        <dbReference type="ARBA" id="ARBA00022989"/>
    </source>
</evidence>
<keyword evidence="3 8" id="KW-0132">Cell division</keyword>
<proteinExistence type="inferred from homology"/>
<evidence type="ECO:0000259" key="10">
    <source>
        <dbReference type="PROSITE" id="PS51779"/>
    </source>
</evidence>
<dbReference type="Gene3D" id="3.40.50.10960">
    <property type="match status" value="1"/>
</dbReference>
<feature type="region of interest" description="Disordered" evidence="9">
    <location>
        <begin position="69"/>
        <end position="97"/>
    </location>
</feature>
<organism evidence="11 12">
    <name type="scientific">Streptococcus porcorum</name>
    <dbReference type="NCBI Taxonomy" id="701526"/>
    <lineage>
        <taxon>Bacteria</taxon>
        <taxon>Bacillati</taxon>
        <taxon>Bacillota</taxon>
        <taxon>Bacilli</taxon>
        <taxon>Lactobacillales</taxon>
        <taxon>Streptococcaceae</taxon>
        <taxon>Streptococcus</taxon>
    </lineage>
</organism>
<evidence type="ECO:0000256" key="7">
    <source>
        <dbReference type="ARBA" id="ARBA00023306"/>
    </source>
</evidence>
<feature type="region of interest" description="Disordered" evidence="9">
    <location>
        <begin position="32"/>
        <end position="52"/>
    </location>
</feature>
<dbReference type="InterPro" id="IPR050487">
    <property type="entry name" value="FtsQ_DivIB"/>
</dbReference>
<comment type="similarity">
    <text evidence="8">Belongs to the FtsQ/DivIB family. DivIB subfamily.</text>
</comment>
<keyword evidence="12" id="KW-1185">Reference proteome</keyword>
<dbReference type="RefSeq" id="WP_354368089.1">
    <property type="nucleotide sequence ID" value="NZ_JBEPLN010000008.1"/>
</dbReference>
<feature type="compositionally biased region" description="Basic residues" evidence="9">
    <location>
        <begin position="73"/>
        <end position="97"/>
    </location>
</feature>
<keyword evidence="2 8" id="KW-1003">Cell membrane</keyword>
<dbReference type="Pfam" id="PF03799">
    <property type="entry name" value="FtsQ_DivIB_C"/>
    <property type="match status" value="1"/>
</dbReference>
<dbReference type="PANTHER" id="PTHR37820">
    <property type="entry name" value="CELL DIVISION PROTEIN DIVIB"/>
    <property type="match status" value="1"/>
</dbReference>
<keyword evidence="5 8" id="KW-1133">Transmembrane helix</keyword>
<gene>
    <name evidence="8" type="primary">divIB</name>
    <name evidence="11" type="ORF">ABID28_000659</name>
</gene>
<name>A0ABV2JFL4_9STRE</name>
<evidence type="ECO:0000313" key="12">
    <source>
        <dbReference type="Proteomes" id="UP001549037"/>
    </source>
</evidence>
<reference evidence="11 12" key="1">
    <citation type="submission" date="2024-06" db="EMBL/GenBank/DDBJ databases">
        <title>Genomic Encyclopedia of Type Strains, Phase IV (KMG-IV): sequencing the most valuable type-strain genomes for metagenomic binning, comparative biology and taxonomic classification.</title>
        <authorList>
            <person name="Goeker M."/>
        </authorList>
    </citation>
    <scope>NUCLEOTIDE SEQUENCE [LARGE SCALE GENOMIC DNA]</scope>
    <source>
        <strain evidence="11 12">DSM 28302</strain>
    </source>
</reference>
<dbReference type="InterPro" id="IPR026580">
    <property type="entry name" value="DivIB"/>
</dbReference>
<feature type="transmembrane region" description="Helical" evidence="8">
    <location>
        <begin position="104"/>
        <end position="124"/>
    </location>
</feature>
<evidence type="ECO:0000313" key="11">
    <source>
        <dbReference type="EMBL" id="MET3634023.1"/>
    </source>
</evidence>
<dbReference type="HAMAP" id="MF_00912">
    <property type="entry name" value="DivIB"/>
    <property type="match status" value="1"/>
</dbReference>
<evidence type="ECO:0000256" key="4">
    <source>
        <dbReference type="ARBA" id="ARBA00022692"/>
    </source>
</evidence>
<evidence type="ECO:0000256" key="2">
    <source>
        <dbReference type="ARBA" id="ARBA00022475"/>
    </source>
</evidence>
<keyword evidence="6 8" id="KW-0472">Membrane</keyword>
<keyword evidence="7 8" id="KW-0131">Cell cycle</keyword>
<keyword evidence="4 8" id="KW-0812">Transmembrane</keyword>
<dbReference type="InterPro" id="IPR013685">
    <property type="entry name" value="POTRA_FtsQ_type"/>
</dbReference>